<sequence length="476" mass="50681">MWKKRRNGMELVKIKGVQKNKPAREECKNMLTMADIIEGVNAVLNPGKPKINWFAPADDAVAAVHIKDGKYDEATSNPSVVYGGKVSDNKVENLKVVAYEGTEGAIYAEGAGTDVTVDTAYISLAGDGQGIGGPASGASAKYNAKLTIKNAVIDTNGRTRYATAAEEGSVLKVYDSVICAHGIPYGDDIERPDALMSTPPPALEMDGNTRTHCTMSNSSSYFYNSKIICDGWAALSTESSEGYVYLEANDCDIVCTKSGYGAYSDPGCHDYFNDCNFDMSCMAAIVAGNSDMTFNDCTAECGSYFALTHCVNGWQEEVADITVTGGDIHTKKECVLVKSHNMMLDLCDVNISSDKGILVHTIVNDDPCATKVTKDVFGVNVVMTDMDVKGDLLHEDTTREMWVMLNSTQLTGAIQHANVAFDKGSKWVATADSDVVFVTDVEPAQIDAPAGVTITAKGAQAGEFALAGGGTLVVTA</sequence>
<comment type="caution">
    <text evidence="1">The sequence shown here is derived from an EMBL/GenBank/DDBJ whole genome shotgun (WGS) entry which is preliminary data.</text>
</comment>
<dbReference type="AlphaFoldDB" id="U2QHA5"/>
<reference evidence="1 2" key="1">
    <citation type="submission" date="2013-06" db="EMBL/GenBank/DDBJ databases">
        <authorList>
            <person name="Weinstock G."/>
            <person name="Sodergren E."/>
            <person name="Lobos E.A."/>
            <person name="Fulton L."/>
            <person name="Fulton R."/>
            <person name="Courtney L."/>
            <person name="Fronick C."/>
            <person name="O'Laughlin M."/>
            <person name="Godfrey J."/>
            <person name="Wilson R.M."/>
            <person name="Miner T."/>
            <person name="Farmer C."/>
            <person name="Delehaunty K."/>
            <person name="Cordes M."/>
            <person name="Minx P."/>
            <person name="Tomlinson C."/>
            <person name="Chen J."/>
            <person name="Wollam A."/>
            <person name="Pepin K.H."/>
            <person name="Bhonagiri V."/>
            <person name="Zhang X."/>
            <person name="Warren W."/>
            <person name="Mitreva M."/>
            <person name="Mardis E.R."/>
            <person name="Wilson R.K."/>
        </authorList>
    </citation>
    <scope>NUCLEOTIDE SEQUENCE [LARGE SCALE GENOMIC DNA]</scope>
    <source>
        <strain evidence="1 2">ATCC 29099</strain>
    </source>
</reference>
<proteinExistence type="predicted"/>
<accession>U2QHA5</accession>
<dbReference type="EMBL" id="AWVJ01000221">
    <property type="protein sequence ID" value="ERK40693.1"/>
    <property type="molecule type" value="Genomic_DNA"/>
</dbReference>
<dbReference type="eggNOG" id="ENOG5033RGJ">
    <property type="taxonomic scope" value="Bacteria"/>
</dbReference>
<organism evidence="1 2">
    <name type="scientific">Eubacterium ramulus ATCC 29099</name>
    <dbReference type="NCBI Taxonomy" id="1256908"/>
    <lineage>
        <taxon>Bacteria</taxon>
        <taxon>Bacillati</taxon>
        <taxon>Bacillota</taxon>
        <taxon>Clostridia</taxon>
        <taxon>Eubacteriales</taxon>
        <taxon>Eubacteriaceae</taxon>
        <taxon>Eubacterium</taxon>
    </lineage>
</organism>
<protein>
    <submittedName>
        <fullName evidence="1">Uncharacterized protein</fullName>
    </submittedName>
</protein>
<dbReference type="HOGENOM" id="CLU_573354_0_0_9"/>
<keyword evidence="2" id="KW-1185">Reference proteome</keyword>
<name>U2QHA5_EUBRA</name>
<evidence type="ECO:0000313" key="2">
    <source>
        <dbReference type="Proteomes" id="UP000016608"/>
    </source>
</evidence>
<evidence type="ECO:0000313" key="1">
    <source>
        <dbReference type="EMBL" id="ERK40693.1"/>
    </source>
</evidence>
<dbReference type="Proteomes" id="UP000016608">
    <property type="component" value="Unassembled WGS sequence"/>
</dbReference>
<gene>
    <name evidence="1" type="ORF">HMPREF0373_03455</name>
</gene>
<dbReference type="PATRIC" id="fig|1256908.3.peg.3157"/>